<dbReference type="AlphaFoldDB" id="A0A378WVY8"/>
<dbReference type="Proteomes" id="UP000255082">
    <property type="component" value="Unassembled WGS sequence"/>
</dbReference>
<protein>
    <recommendedName>
        <fullName evidence="3">ParB/Sulfiredoxin domain-containing protein</fullName>
    </recommendedName>
</protein>
<sequence length="177" mass="19464">MGSSNALAAKRFPNSRRVGVAHANLAVDSMRMSSEPQSVRWLDEPQQHDYPAAADYLQLLVDPETVEALVAMLRKAPVVHKKAKDILRAARLELVPPDNPHVRADLAKILTDQPLSPILLVQGDLTTGTPLQIADGYHRMCACYYTDENIPIPAKLVPLRVTLPKTAASQKKSKSKK</sequence>
<proteinExistence type="predicted"/>
<gene>
    <name evidence="1" type="ORF">NCTC13184_03439</name>
</gene>
<evidence type="ECO:0000313" key="1">
    <source>
        <dbReference type="EMBL" id="SUA44917.1"/>
    </source>
</evidence>
<dbReference type="EMBL" id="UGRU01000001">
    <property type="protein sequence ID" value="SUA44917.1"/>
    <property type="molecule type" value="Genomic_DNA"/>
</dbReference>
<accession>A0A378WVY8</accession>
<name>A0A378WVY8_9NOCA</name>
<evidence type="ECO:0000313" key="2">
    <source>
        <dbReference type="Proteomes" id="UP000255082"/>
    </source>
</evidence>
<evidence type="ECO:0008006" key="3">
    <source>
        <dbReference type="Google" id="ProtNLM"/>
    </source>
</evidence>
<reference evidence="1 2" key="1">
    <citation type="submission" date="2018-06" db="EMBL/GenBank/DDBJ databases">
        <authorList>
            <consortium name="Pathogen Informatics"/>
            <person name="Doyle S."/>
        </authorList>
    </citation>
    <scope>NUCLEOTIDE SEQUENCE [LARGE SCALE GENOMIC DNA]</scope>
    <source>
        <strain evidence="1 2">NCTC13184</strain>
    </source>
</reference>
<organism evidence="1 2">
    <name type="scientific">Nocardia africana</name>
    <dbReference type="NCBI Taxonomy" id="134964"/>
    <lineage>
        <taxon>Bacteria</taxon>
        <taxon>Bacillati</taxon>
        <taxon>Actinomycetota</taxon>
        <taxon>Actinomycetes</taxon>
        <taxon>Mycobacteriales</taxon>
        <taxon>Nocardiaceae</taxon>
        <taxon>Nocardia</taxon>
    </lineage>
</organism>